<name>A0A8H3S8H6_9EURO</name>
<dbReference type="Proteomes" id="UP000465221">
    <property type="component" value="Unassembled WGS sequence"/>
</dbReference>
<evidence type="ECO:0000313" key="3">
    <source>
        <dbReference type="Proteomes" id="UP000465221"/>
    </source>
</evidence>
<organism evidence="2 3">
    <name type="scientific">Aspergillus udagawae</name>
    <dbReference type="NCBI Taxonomy" id="91492"/>
    <lineage>
        <taxon>Eukaryota</taxon>
        <taxon>Fungi</taxon>
        <taxon>Dikarya</taxon>
        <taxon>Ascomycota</taxon>
        <taxon>Pezizomycotina</taxon>
        <taxon>Eurotiomycetes</taxon>
        <taxon>Eurotiomycetidae</taxon>
        <taxon>Eurotiales</taxon>
        <taxon>Aspergillaceae</taxon>
        <taxon>Aspergillus</taxon>
        <taxon>Aspergillus subgen. Fumigati</taxon>
    </lineage>
</organism>
<gene>
    <name evidence="2" type="ORF">IFM46972_09774</name>
</gene>
<dbReference type="EMBL" id="BLKC01000104">
    <property type="protein sequence ID" value="GFF53414.1"/>
    <property type="molecule type" value="Genomic_DNA"/>
</dbReference>
<accession>A0A8H3S8H6</accession>
<reference evidence="2 3" key="1">
    <citation type="submission" date="2020-01" db="EMBL/GenBank/DDBJ databases">
        <title>Draft genome sequence of Aspergillus udagawae IFM 46972.</title>
        <authorList>
            <person name="Takahashi H."/>
            <person name="Yaguchi T."/>
        </authorList>
    </citation>
    <scope>NUCLEOTIDE SEQUENCE [LARGE SCALE GENOMIC DNA]</scope>
    <source>
        <strain evidence="2 3">IFM 46972</strain>
    </source>
</reference>
<evidence type="ECO:0000256" key="1">
    <source>
        <dbReference type="SAM" id="SignalP"/>
    </source>
</evidence>
<keyword evidence="1" id="KW-0732">Signal</keyword>
<sequence length="364" mass="38480">MAMQSLLLFAFTSLVLGSVSIVDPSDYADLPGDVKDNAIMADYTTDNGGPMSLSYNITGPYYYVDKNAELDHKTLAVNANDTSVLVATHGANVNLSHVEVIKEGYCTWLNQASFFGVNAAINVANSSTAYIENSNITVHNGAANIFAYGTGTTVHQEMAPSTRRMCATPLAAIAAPPFPATAQLAISVSDSVAHTAGIGSAIFYALGEIYAGTVMFSSSQRRSGASISFENSRLTTLKKDMAALWFGNIIATATLVATELNPASGILVIANSSQVTQVFQYFAGSEENSSIQPAEVTVSVAESALEVTLSQQCVQNFTNADANNENIRSRGYNIYYNPSAASNAWLKSKTVGLPGGGHLKPRSH</sequence>
<proteinExistence type="predicted"/>
<evidence type="ECO:0000313" key="2">
    <source>
        <dbReference type="EMBL" id="GFF53414.1"/>
    </source>
</evidence>
<dbReference type="AlphaFoldDB" id="A0A8H3S8H6"/>
<comment type="caution">
    <text evidence="2">The sequence shown here is derived from an EMBL/GenBank/DDBJ whole genome shotgun (WGS) entry which is preliminary data.</text>
</comment>
<protein>
    <submittedName>
        <fullName evidence="2">Uncharacterized protein</fullName>
    </submittedName>
</protein>
<feature type="signal peptide" evidence="1">
    <location>
        <begin position="1"/>
        <end position="17"/>
    </location>
</feature>
<feature type="chain" id="PRO_5034725457" evidence="1">
    <location>
        <begin position="18"/>
        <end position="364"/>
    </location>
</feature>